<dbReference type="EMBL" id="FMZX01000083">
    <property type="protein sequence ID" value="SDE64414.1"/>
    <property type="molecule type" value="Genomic_DNA"/>
</dbReference>
<keyword evidence="4" id="KW-0862">Zinc</keyword>
<reference evidence="7 8" key="1">
    <citation type="submission" date="2016-10" db="EMBL/GenBank/DDBJ databases">
        <authorList>
            <person name="de Groot N.N."/>
        </authorList>
    </citation>
    <scope>NUCLEOTIDE SEQUENCE [LARGE SCALE GENOMIC DNA]</scope>
    <source>
        <strain evidence="7 8">CPCC 100156</strain>
    </source>
</reference>
<dbReference type="GO" id="GO:0008198">
    <property type="term" value="F:ferrous iron binding"/>
    <property type="evidence" value="ECO:0007669"/>
    <property type="project" value="InterPro"/>
</dbReference>
<keyword evidence="3" id="KW-0479">Metal-binding</keyword>
<evidence type="ECO:0000256" key="3">
    <source>
        <dbReference type="ARBA" id="ARBA00022723"/>
    </source>
</evidence>
<dbReference type="GO" id="GO:0016702">
    <property type="term" value="F:oxidoreductase activity, acting on single donors with incorporation of molecular oxygen, incorporation of two atoms of oxygen"/>
    <property type="evidence" value="ECO:0007669"/>
    <property type="project" value="UniProtKB-ARBA"/>
</dbReference>
<evidence type="ECO:0000256" key="2">
    <source>
        <dbReference type="ARBA" id="ARBA00007581"/>
    </source>
</evidence>
<dbReference type="CDD" id="cd07363">
    <property type="entry name" value="45_DOPA_Dioxygenase"/>
    <property type="match status" value="1"/>
</dbReference>
<gene>
    <name evidence="7" type="ORF">SAMN04487779_10832</name>
</gene>
<evidence type="ECO:0000256" key="5">
    <source>
        <dbReference type="ARBA" id="ARBA00023002"/>
    </source>
</evidence>
<dbReference type="InterPro" id="IPR004183">
    <property type="entry name" value="Xdiol_dOase_suB"/>
</dbReference>
<sequence>MNQNGHKTRRIFNRWVFPIRQESLPMLPSIFISHGAPTLALEDVPARSFLREAASHLPERPTAILVASAHWGTRTPVVSAMTRNTTIHDFGRMFPSALFEMRYDAPGAPALAERAADLLASAGLASRVDDRRGLDHGAWVPLSQMYPAADIPVLQVSIQPHLGPAHHLDLGRALAPLRREGVLIIDSGSFTHNLEEFFGQTPDAPEPDWVAAFADWVDGALLEGRLRDLLGYRYQAPFAAQNHPTDEHLLPLYVALGAAGMAPRTERLHRSASYGVLRMDAYAFTNDTDAAAAQAA</sequence>
<evidence type="ECO:0000256" key="4">
    <source>
        <dbReference type="ARBA" id="ARBA00022833"/>
    </source>
</evidence>
<comment type="cofactor">
    <cofactor evidence="1">
        <name>Zn(2+)</name>
        <dbReference type="ChEBI" id="CHEBI:29105"/>
    </cofactor>
</comment>
<dbReference type="RefSeq" id="WP_342670597.1">
    <property type="nucleotide sequence ID" value="NZ_FMZX01000083.1"/>
</dbReference>
<dbReference type="Gene3D" id="3.40.830.10">
    <property type="entry name" value="LigB-like"/>
    <property type="match status" value="1"/>
</dbReference>
<keyword evidence="7" id="KW-0223">Dioxygenase</keyword>
<keyword evidence="8" id="KW-1185">Reference proteome</keyword>
<proteinExistence type="inferred from homology"/>
<organism evidence="7 8">
    <name type="scientific">Belnapia rosea</name>
    <dbReference type="NCBI Taxonomy" id="938405"/>
    <lineage>
        <taxon>Bacteria</taxon>
        <taxon>Pseudomonadati</taxon>
        <taxon>Pseudomonadota</taxon>
        <taxon>Alphaproteobacteria</taxon>
        <taxon>Acetobacterales</taxon>
        <taxon>Roseomonadaceae</taxon>
        <taxon>Belnapia</taxon>
    </lineage>
</organism>
<evidence type="ECO:0000313" key="8">
    <source>
        <dbReference type="Proteomes" id="UP000198925"/>
    </source>
</evidence>
<accession>A0A1G7ELB1</accession>
<feature type="domain" description="Extradiol ring-cleavage dioxygenase class III enzyme subunit B" evidence="6">
    <location>
        <begin position="30"/>
        <end position="274"/>
    </location>
</feature>
<dbReference type="GO" id="GO:0008270">
    <property type="term" value="F:zinc ion binding"/>
    <property type="evidence" value="ECO:0007669"/>
    <property type="project" value="InterPro"/>
</dbReference>
<dbReference type="PANTHER" id="PTHR30096:SF0">
    <property type="entry name" value="4,5-DOPA DIOXYGENASE EXTRADIOL-LIKE PROTEIN"/>
    <property type="match status" value="1"/>
</dbReference>
<protein>
    <submittedName>
        <fullName evidence="7">Aromatic ring-opening dioxygenase, catalytic subunit, LigB family</fullName>
    </submittedName>
</protein>
<dbReference type="InterPro" id="IPR014436">
    <property type="entry name" value="Extradiol_dOase_DODA"/>
</dbReference>
<dbReference type="SUPFAM" id="SSF53213">
    <property type="entry name" value="LigB-like"/>
    <property type="match status" value="1"/>
</dbReference>
<comment type="similarity">
    <text evidence="2">Belongs to the DODA-type extradiol aromatic ring-opening dioxygenase family.</text>
</comment>
<dbReference type="Proteomes" id="UP000198925">
    <property type="component" value="Unassembled WGS sequence"/>
</dbReference>
<dbReference type="PIRSF" id="PIRSF006157">
    <property type="entry name" value="Doxgns_DODA"/>
    <property type="match status" value="1"/>
</dbReference>
<dbReference type="AlphaFoldDB" id="A0A1G7ELB1"/>
<dbReference type="PANTHER" id="PTHR30096">
    <property type="entry name" value="4,5-DOPA DIOXYGENASE EXTRADIOL-LIKE PROTEIN"/>
    <property type="match status" value="1"/>
</dbReference>
<evidence type="ECO:0000259" key="6">
    <source>
        <dbReference type="Pfam" id="PF02900"/>
    </source>
</evidence>
<keyword evidence="5" id="KW-0560">Oxidoreductase</keyword>
<evidence type="ECO:0000313" key="7">
    <source>
        <dbReference type="EMBL" id="SDE64414.1"/>
    </source>
</evidence>
<dbReference type="Pfam" id="PF02900">
    <property type="entry name" value="LigB"/>
    <property type="match status" value="1"/>
</dbReference>
<evidence type="ECO:0000256" key="1">
    <source>
        <dbReference type="ARBA" id="ARBA00001947"/>
    </source>
</evidence>
<name>A0A1G7ELB1_9PROT</name>